<keyword evidence="4" id="KW-1185">Reference proteome</keyword>
<evidence type="ECO:0000313" key="3">
    <source>
        <dbReference type="EMBL" id="KAF7371960.1"/>
    </source>
</evidence>
<dbReference type="AlphaFoldDB" id="A0A8H6ZA41"/>
<evidence type="ECO:0000259" key="2">
    <source>
        <dbReference type="PROSITE" id="PS50994"/>
    </source>
</evidence>
<organism evidence="3 4">
    <name type="scientific">Mycena venus</name>
    <dbReference type="NCBI Taxonomy" id="2733690"/>
    <lineage>
        <taxon>Eukaryota</taxon>
        <taxon>Fungi</taxon>
        <taxon>Dikarya</taxon>
        <taxon>Basidiomycota</taxon>
        <taxon>Agaricomycotina</taxon>
        <taxon>Agaricomycetes</taxon>
        <taxon>Agaricomycetidae</taxon>
        <taxon>Agaricales</taxon>
        <taxon>Marasmiineae</taxon>
        <taxon>Mycenaceae</taxon>
        <taxon>Mycena</taxon>
    </lineage>
</organism>
<dbReference type="Pfam" id="PF24764">
    <property type="entry name" value="rva_4"/>
    <property type="match status" value="1"/>
</dbReference>
<dbReference type="InterPro" id="IPR036397">
    <property type="entry name" value="RNaseH_sf"/>
</dbReference>
<name>A0A8H6ZA41_9AGAR</name>
<sequence>MSAPPPPPPQAAELLEAFRLHFQRYHRAVNDAVLNQTDEVVLTRLFDDLQEYAALVNEYTHVFPADELATLQTNLALMLNDVRIQYQQALDASHHGHASVVETIHTGHVGRPRIEIDPEFLQFAHDHRSTTGIGRFLGVSRGTVRSSLLRQGLVQPQAAPFFDEPLDGDIEVSDSDNILDPDIPVTDNLPPDVENMAAAPAMAGDIADWELDSLLLRLRTHFRRAGVSILDGMLRRLGYRVPQTRLRESLCRIDPVHRVFQRIRIRRREYHVAGPNSLWHHDGQHGLIRWGIVIHGFIDGYSRLITGLRASNNNRGGTVLLLFLNAAARYGVPSRLRGDHGVENIEVAVWMEEHCGIRRGSYIWGRSIHNVRIERLWVDVTAQVGAAWGHNFTLLELQHGLDINNANHIWLLHYLFLPTINDQLTFFMESWNEHRIQIRNGPNRSPADMFGFDMLVHGARGHALPEDLTEDELEVYGVDWEGLHDEALLNSQQNNNTTEDGWSSWLGRVGPPEHLNEVPVEAPVTPLQPHDLAVLDQIVEPWRGLGSDAEIVGLWNNALAYCCTLNGVSF</sequence>
<dbReference type="InterPro" id="IPR012337">
    <property type="entry name" value="RNaseH-like_sf"/>
</dbReference>
<keyword evidence="1" id="KW-0694">RNA-binding</keyword>
<evidence type="ECO:0000256" key="1">
    <source>
        <dbReference type="ARBA" id="ARBA00022884"/>
    </source>
</evidence>
<dbReference type="GO" id="GO:0005634">
    <property type="term" value="C:nucleus"/>
    <property type="evidence" value="ECO:0007669"/>
    <property type="project" value="UniProtKB-ARBA"/>
</dbReference>
<proteinExistence type="predicted"/>
<dbReference type="InterPro" id="IPR058913">
    <property type="entry name" value="Integrase_dom_put"/>
</dbReference>
<evidence type="ECO:0000313" key="4">
    <source>
        <dbReference type="Proteomes" id="UP000620124"/>
    </source>
</evidence>
<dbReference type="Proteomes" id="UP000620124">
    <property type="component" value="Unassembled WGS sequence"/>
</dbReference>
<gene>
    <name evidence="3" type="ORF">MVEN_00054000</name>
</gene>
<feature type="domain" description="Integrase catalytic" evidence="2">
    <location>
        <begin position="271"/>
        <end position="454"/>
    </location>
</feature>
<dbReference type="InterPro" id="IPR001584">
    <property type="entry name" value="Integrase_cat-core"/>
</dbReference>
<dbReference type="PROSITE" id="PS50994">
    <property type="entry name" value="INTEGRASE"/>
    <property type="match status" value="1"/>
</dbReference>
<reference evidence="3" key="1">
    <citation type="submission" date="2020-05" db="EMBL/GenBank/DDBJ databases">
        <title>Mycena genomes resolve the evolution of fungal bioluminescence.</title>
        <authorList>
            <person name="Tsai I.J."/>
        </authorList>
    </citation>
    <scope>NUCLEOTIDE SEQUENCE</scope>
    <source>
        <strain evidence="3">CCC161011</strain>
    </source>
</reference>
<accession>A0A8H6ZA41</accession>
<dbReference type="EMBL" id="JACAZI010000001">
    <property type="protein sequence ID" value="KAF7371960.1"/>
    <property type="molecule type" value="Genomic_DNA"/>
</dbReference>
<dbReference type="Gene3D" id="3.30.420.10">
    <property type="entry name" value="Ribonuclease H-like superfamily/Ribonuclease H"/>
    <property type="match status" value="1"/>
</dbReference>
<dbReference type="PANTHER" id="PTHR46791:SF5">
    <property type="entry name" value="CLR5 DOMAIN-CONTAINING PROTEIN-RELATED"/>
    <property type="match status" value="1"/>
</dbReference>
<dbReference type="PANTHER" id="PTHR46791">
    <property type="entry name" value="EXPRESSED PROTEIN"/>
    <property type="match status" value="1"/>
</dbReference>
<dbReference type="SUPFAM" id="SSF53098">
    <property type="entry name" value="Ribonuclease H-like"/>
    <property type="match status" value="1"/>
</dbReference>
<dbReference type="GO" id="GO:0003723">
    <property type="term" value="F:RNA binding"/>
    <property type="evidence" value="ECO:0007669"/>
    <property type="project" value="UniProtKB-KW"/>
</dbReference>
<dbReference type="OrthoDB" id="3252187at2759"/>
<comment type="caution">
    <text evidence="3">The sequence shown here is derived from an EMBL/GenBank/DDBJ whole genome shotgun (WGS) entry which is preliminary data.</text>
</comment>
<dbReference type="GO" id="GO:0015074">
    <property type="term" value="P:DNA integration"/>
    <property type="evidence" value="ECO:0007669"/>
    <property type="project" value="InterPro"/>
</dbReference>
<protein>
    <recommendedName>
        <fullName evidence="2">Integrase catalytic domain-containing protein</fullName>
    </recommendedName>
</protein>